<name>A0A286UAW5_9AGAM</name>
<feature type="domain" description="SH3" evidence="5">
    <location>
        <begin position="103"/>
        <end position="164"/>
    </location>
</feature>
<evidence type="ECO:0000256" key="2">
    <source>
        <dbReference type="PROSITE-ProRule" id="PRU00192"/>
    </source>
</evidence>
<dbReference type="STRING" id="2282107.A0A286UAW5"/>
<evidence type="ECO:0000256" key="1">
    <source>
        <dbReference type="ARBA" id="ARBA00022443"/>
    </source>
</evidence>
<dbReference type="GO" id="GO:0033565">
    <property type="term" value="C:ESCRT-0 complex"/>
    <property type="evidence" value="ECO:0007669"/>
    <property type="project" value="TreeGrafter"/>
</dbReference>
<evidence type="ECO:0000256" key="4">
    <source>
        <dbReference type="SAM" id="SignalP"/>
    </source>
</evidence>
<feature type="compositionally biased region" description="Pro residues" evidence="3">
    <location>
        <begin position="211"/>
        <end position="222"/>
    </location>
</feature>
<dbReference type="SUPFAM" id="SSF50044">
    <property type="entry name" value="SH3-domain"/>
    <property type="match status" value="1"/>
</dbReference>
<evidence type="ECO:0000256" key="3">
    <source>
        <dbReference type="SAM" id="MobiDB-lite"/>
    </source>
</evidence>
<accession>A0A286UAW5</accession>
<evidence type="ECO:0000313" key="6">
    <source>
        <dbReference type="EMBL" id="PAV16664.1"/>
    </source>
</evidence>
<reference evidence="6 7" key="1">
    <citation type="journal article" date="2017" name="Mol. Ecol.">
        <title>Comparative and population genomic landscape of Phellinus noxius: A hypervariable fungus causing root rot in trees.</title>
        <authorList>
            <person name="Chung C.L."/>
            <person name="Lee T.J."/>
            <person name="Akiba M."/>
            <person name="Lee H.H."/>
            <person name="Kuo T.H."/>
            <person name="Liu D."/>
            <person name="Ke H.M."/>
            <person name="Yokoi T."/>
            <person name="Roa M.B."/>
            <person name="Lu M.J."/>
            <person name="Chang Y.Y."/>
            <person name="Ann P.J."/>
            <person name="Tsai J.N."/>
            <person name="Chen C.Y."/>
            <person name="Tzean S.S."/>
            <person name="Ota Y."/>
            <person name="Hattori T."/>
            <person name="Sahashi N."/>
            <person name="Liou R.F."/>
            <person name="Kikuchi T."/>
            <person name="Tsai I.J."/>
        </authorList>
    </citation>
    <scope>NUCLEOTIDE SEQUENCE [LARGE SCALE GENOMIC DNA]</scope>
    <source>
        <strain evidence="6 7">FFPRI411160</strain>
    </source>
</reference>
<dbReference type="PANTHER" id="PTHR45929:SF3">
    <property type="entry name" value="JAK PATHWAY SIGNAL TRANSDUCTION ADAPTOR MOLECULE"/>
    <property type="match status" value="1"/>
</dbReference>
<protein>
    <submittedName>
        <fullName evidence="6">SH3-domain-containing</fullName>
    </submittedName>
</protein>
<evidence type="ECO:0000313" key="7">
    <source>
        <dbReference type="Proteomes" id="UP000217199"/>
    </source>
</evidence>
<feature type="region of interest" description="Disordered" evidence="3">
    <location>
        <begin position="163"/>
        <end position="256"/>
    </location>
</feature>
<dbReference type="OrthoDB" id="5983572at2759"/>
<dbReference type="Proteomes" id="UP000217199">
    <property type="component" value="Unassembled WGS sequence"/>
</dbReference>
<dbReference type="Gene3D" id="2.30.30.40">
    <property type="entry name" value="SH3 Domains"/>
    <property type="match status" value="1"/>
</dbReference>
<dbReference type="PRINTS" id="PR00452">
    <property type="entry name" value="SH3DOMAIN"/>
</dbReference>
<sequence>MPTNPQASAMLLLLVSQTKANLDMLVSQNYLMASDVAGILSQLSSIQADSDHSPPSPILPVSERTRQMSLLDRENRIPERAPSPPKAVMPIRRIAPPPPAPATRLPQAKALWDYNVDGSDPNDLSFHSGDVIEIISETNPDWWTGKLKGRQGLFPSNYVERLPDVRDAPTSPGQSPIPVPAPMGTPYNHPSPLNDYRAPPPFPSGPSSYSAPPPSWNGPPQPYNSYNEKQQQVYAPPPAPVQAPPEPEKKKSKFGGLGTTMANSAAGGVGFGAGAAIGSGIINSIF</sequence>
<dbReference type="EMBL" id="NBII01000008">
    <property type="protein sequence ID" value="PAV16664.1"/>
    <property type="molecule type" value="Genomic_DNA"/>
</dbReference>
<dbReference type="Pfam" id="PF14604">
    <property type="entry name" value="SH3_9"/>
    <property type="match status" value="1"/>
</dbReference>
<gene>
    <name evidence="6" type="ORF">PNOK_0828400</name>
</gene>
<dbReference type="SMART" id="SM00326">
    <property type="entry name" value="SH3"/>
    <property type="match status" value="1"/>
</dbReference>
<keyword evidence="1 2" id="KW-0728">SH3 domain</keyword>
<feature type="signal peptide" evidence="4">
    <location>
        <begin position="1"/>
        <end position="20"/>
    </location>
</feature>
<keyword evidence="7" id="KW-1185">Reference proteome</keyword>
<dbReference type="InParanoid" id="A0A286UAW5"/>
<dbReference type="PANTHER" id="PTHR45929">
    <property type="entry name" value="JAK PATHWAY SIGNAL TRANSDUCTION ADAPTOR MOLECULE"/>
    <property type="match status" value="1"/>
</dbReference>
<dbReference type="GO" id="GO:0043328">
    <property type="term" value="P:protein transport to vacuole involved in ubiquitin-dependent protein catabolic process via the multivesicular body sorting pathway"/>
    <property type="evidence" value="ECO:0007669"/>
    <property type="project" value="TreeGrafter"/>
</dbReference>
<dbReference type="InterPro" id="IPR050670">
    <property type="entry name" value="STAM"/>
</dbReference>
<evidence type="ECO:0000259" key="5">
    <source>
        <dbReference type="PROSITE" id="PS50002"/>
    </source>
</evidence>
<organism evidence="6 7">
    <name type="scientific">Pyrrhoderma noxium</name>
    <dbReference type="NCBI Taxonomy" id="2282107"/>
    <lineage>
        <taxon>Eukaryota</taxon>
        <taxon>Fungi</taxon>
        <taxon>Dikarya</taxon>
        <taxon>Basidiomycota</taxon>
        <taxon>Agaricomycotina</taxon>
        <taxon>Agaricomycetes</taxon>
        <taxon>Hymenochaetales</taxon>
        <taxon>Hymenochaetaceae</taxon>
        <taxon>Pyrrhoderma</taxon>
    </lineage>
</organism>
<dbReference type="FunFam" id="2.30.30.40:FF:000072">
    <property type="entry name" value="Unconventional Myosin IB"/>
    <property type="match status" value="1"/>
</dbReference>
<dbReference type="InterPro" id="IPR036028">
    <property type="entry name" value="SH3-like_dom_sf"/>
</dbReference>
<dbReference type="PRINTS" id="PR00499">
    <property type="entry name" value="P67PHOX"/>
</dbReference>
<comment type="caution">
    <text evidence="6">The sequence shown here is derived from an EMBL/GenBank/DDBJ whole genome shotgun (WGS) entry which is preliminary data.</text>
</comment>
<feature type="compositionally biased region" description="Pro residues" evidence="3">
    <location>
        <begin position="235"/>
        <end position="245"/>
    </location>
</feature>
<feature type="chain" id="PRO_5013554626" evidence="4">
    <location>
        <begin position="21"/>
        <end position="286"/>
    </location>
</feature>
<dbReference type="AlphaFoldDB" id="A0A286UAW5"/>
<dbReference type="PROSITE" id="PS50002">
    <property type="entry name" value="SH3"/>
    <property type="match status" value="1"/>
</dbReference>
<feature type="region of interest" description="Disordered" evidence="3">
    <location>
        <begin position="77"/>
        <end position="103"/>
    </location>
</feature>
<keyword evidence="4" id="KW-0732">Signal</keyword>
<dbReference type="InterPro" id="IPR001452">
    <property type="entry name" value="SH3_domain"/>
</dbReference>
<proteinExistence type="predicted"/>